<evidence type="ECO:0008006" key="4">
    <source>
        <dbReference type="Google" id="ProtNLM"/>
    </source>
</evidence>
<accession>A0A556RS83</accession>
<organism evidence="2 3">
    <name type="scientific">Gilliamella apicola</name>
    <dbReference type="NCBI Taxonomy" id="1196095"/>
    <lineage>
        <taxon>Bacteria</taxon>
        <taxon>Pseudomonadati</taxon>
        <taxon>Pseudomonadota</taxon>
        <taxon>Gammaproteobacteria</taxon>
        <taxon>Orbales</taxon>
        <taxon>Orbaceae</taxon>
        <taxon>Gilliamella</taxon>
    </lineage>
</organism>
<dbReference type="RefSeq" id="WP_144187449.1">
    <property type="nucleotide sequence ID" value="NZ_VMHL01000001.1"/>
</dbReference>
<evidence type="ECO:0000313" key="3">
    <source>
        <dbReference type="Proteomes" id="UP000319138"/>
    </source>
</evidence>
<keyword evidence="1" id="KW-0175">Coiled coil</keyword>
<reference evidence="2 3" key="1">
    <citation type="submission" date="2019-07" db="EMBL/GenBank/DDBJ databases">
        <title>Gilliamella genomes.</title>
        <authorList>
            <person name="Zheng H."/>
        </authorList>
    </citation>
    <scope>NUCLEOTIDE SEQUENCE [LARGE SCALE GENOMIC DNA]</scope>
    <source>
        <strain evidence="2 3">W8131</strain>
    </source>
</reference>
<comment type="caution">
    <text evidence="2">The sequence shown here is derived from an EMBL/GenBank/DDBJ whole genome shotgun (WGS) entry which is preliminary data.</text>
</comment>
<dbReference type="Pfam" id="PF05929">
    <property type="entry name" value="Phage_GPO"/>
    <property type="match status" value="1"/>
</dbReference>
<gene>
    <name evidence="2" type="ORF">FPQ14_00400</name>
</gene>
<sequence length="296" mass="33474">MVQELKISDWLCIAQEGKTIDGREIKREWLESIAKNYNPELYQALIWCEHEDPVWRQFSANLGTIEDIKLEEKNGKLRLLARLRANAILQSMNEQEQKIYSSVEILPDFPEDGDFYLVGLAATDQPASTGLSRLSFSTNKNGFRTAPVLLFANNEISKSKQNINLSKLTREIFSMTQEEIDALLAQLAEANALIQELQEQNKALLEQLENGNTEAAQETAEEIQEQIDDIEESVEEAQDVAESSEPSTEYSKLARQIKQLKSDNKALQQRFNALSKTAIKTQKPGISSREFGIALH</sequence>
<name>A0A556RS83_9GAMM</name>
<proteinExistence type="predicted"/>
<dbReference type="AlphaFoldDB" id="A0A556RS83"/>
<protein>
    <recommendedName>
        <fullName evidence="4">Phage capsid protein</fullName>
    </recommendedName>
</protein>
<dbReference type="EMBL" id="VMHL01000001">
    <property type="protein sequence ID" value="TSJ91762.1"/>
    <property type="molecule type" value="Genomic_DNA"/>
</dbReference>
<evidence type="ECO:0000256" key="1">
    <source>
        <dbReference type="SAM" id="Coils"/>
    </source>
</evidence>
<dbReference type="Proteomes" id="UP000319138">
    <property type="component" value="Unassembled WGS sequence"/>
</dbReference>
<dbReference type="InterPro" id="IPR009228">
    <property type="entry name" value="Capsid_scaffold_GpO"/>
</dbReference>
<evidence type="ECO:0000313" key="2">
    <source>
        <dbReference type="EMBL" id="TSJ91762.1"/>
    </source>
</evidence>
<feature type="coiled-coil region" evidence="1">
    <location>
        <begin position="173"/>
        <end position="277"/>
    </location>
</feature>